<keyword evidence="2" id="KW-1185">Reference proteome</keyword>
<name>A0A7T8KKU5_CALRO</name>
<dbReference type="OrthoDB" id="10062525at2759"/>
<evidence type="ECO:0000313" key="2">
    <source>
        <dbReference type="Proteomes" id="UP000595437"/>
    </source>
</evidence>
<sequence>MEAHISALQKHFQKYFLMQDPKKYDWILDPFSASPPADLSTSEEEQFIDVTSDSTMRLQFHSKTLAISKLEPRFDKICSMKQTHISH</sequence>
<evidence type="ECO:0000313" key="1">
    <source>
        <dbReference type="EMBL" id="QQP57670.1"/>
    </source>
</evidence>
<protein>
    <submittedName>
        <fullName evidence="1">Uncharacterized protein</fullName>
    </submittedName>
</protein>
<organism evidence="1 2">
    <name type="scientific">Caligus rogercresseyi</name>
    <name type="common">Sea louse</name>
    <dbReference type="NCBI Taxonomy" id="217165"/>
    <lineage>
        <taxon>Eukaryota</taxon>
        <taxon>Metazoa</taxon>
        <taxon>Ecdysozoa</taxon>
        <taxon>Arthropoda</taxon>
        <taxon>Crustacea</taxon>
        <taxon>Multicrustacea</taxon>
        <taxon>Hexanauplia</taxon>
        <taxon>Copepoda</taxon>
        <taxon>Siphonostomatoida</taxon>
        <taxon>Caligidae</taxon>
        <taxon>Caligus</taxon>
    </lineage>
</organism>
<accession>A0A7T8KKU5</accession>
<proteinExistence type="predicted"/>
<dbReference type="EMBL" id="CP045891">
    <property type="protein sequence ID" value="QQP57670.1"/>
    <property type="molecule type" value="Genomic_DNA"/>
</dbReference>
<gene>
    <name evidence="1" type="ORF">FKW44_002738</name>
</gene>
<reference evidence="2" key="1">
    <citation type="submission" date="2021-01" db="EMBL/GenBank/DDBJ databases">
        <title>Caligus Genome Assembly.</title>
        <authorList>
            <person name="Gallardo-Escarate C."/>
        </authorList>
    </citation>
    <scope>NUCLEOTIDE SEQUENCE [LARGE SCALE GENOMIC DNA]</scope>
</reference>
<dbReference type="AlphaFoldDB" id="A0A7T8KKU5"/>
<dbReference type="Proteomes" id="UP000595437">
    <property type="component" value="Chromosome 2"/>
</dbReference>